<keyword evidence="1" id="KW-1185">Reference proteome</keyword>
<sequence length="423" mass="49920">MFFKTFFKAFIAFCFIGLNSLFVEGMHPHRGRMRTGGSQAPVNLNTFSLTELSFLIKILNRIDYNRIFEVNYLNDMQDALTERGGEVLNEVGLPANDPTIANFQRKIAGVINHFTGILDDYEERLQQNYDQLPRRPDYQRMIFINRRIEDYRKIVDDYNQFIENSGLDINDFNDINDNQQLTQLEGLLLRILQKERNLYLYYKLIVLARRLILSFIQDNYANAYIARFNDLESQVDENNNSYRLQLSIFEYVATFDYYELTSNNLHDMLRNQAFGTLHGTNNLFRDLRSDELELAAHGRYPVRCQCDTNVFSEYVPMINTYRIYNTSSGITAEEFGAFEDFRIHGEDRPNNTYNLYRLYYSEYVVERPYLQVKLQLHYITQQVIAQMHPQALVYNHELIETVDLREGVAIQPQIREVCLNINI</sequence>
<dbReference type="AlphaFoldDB" id="A0A915NVI5"/>
<evidence type="ECO:0000313" key="1">
    <source>
        <dbReference type="Proteomes" id="UP000887560"/>
    </source>
</evidence>
<proteinExistence type="predicted"/>
<name>A0A915NVI5_9BILA</name>
<dbReference type="Proteomes" id="UP000887560">
    <property type="component" value="Unplaced"/>
</dbReference>
<accession>A0A915NVI5</accession>
<evidence type="ECO:0000313" key="2">
    <source>
        <dbReference type="WBParaSite" id="scf7180000422027.g8138"/>
    </source>
</evidence>
<organism evidence="1 2">
    <name type="scientific">Meloidogyne floridensis</name>
    <dbReference type="NCBI Taxonomy" id="298350"/>
    <lineage>
        <taxon>Eukaryota</taxon>
        <taxon>Metazoa</taxon>
        <taxon>Ecdysozoa</taxon>
        <taxon>Nematoda</taxon>
        <taxon>Chromadorea</taxon>
        <taxon>Rhabditida</taxon>
        <taxon>Tylenchina</taxon>
        <taxon>Tylenchomorpha</taxon>
        <taxon>Tylenchoidea</taxon>
        <taxon>Meloidogynidae</taxon>
        <taxon>Meloidogyninae</taxon>
        <taxon>Meloidogyne</taxon>
    </lineage>
</organism>
<dbReference type="WBParaSite" id="scf7180000422027.g8138">
    <property type="protein sequence ID" value="scf7180000422027.g8138"/>
    <property type="gene ID" value="scf7180000422027.g8138"/>
</dbReference>
<protein>
    <submittedName>
        <fullName evidence="2">Uncharacterized protein</fullName>
    </submittedName>
</protein>
<reference evidence="2" key="1">
    <citation type="submission" date="2022-11" db="UniProtKB">
        <authorList>
            <consortium name="WormBaseParasite"/>
        </authorList>
    </citation>
    <scope>IDENTIFICATION</scope>
</reference>